<keyword evidence="2" id="KW-1185">Reference proteome</keyword>
<dbReference type="EMBL" id="REGN01001068">
    <property type="protein sequence ID" value="RNA37238.1"/>
    <property type="molecule type" value="Genomic_DNA"/>
</dbReference>
<protein>
    <submittedName>
        <fullName evidence="1">Uncharacterized protein</fullName>
    </submittedName>
</protein>
<reference evidence="1 2" key="1">
    <citation type="journal article" date="2018" name="Sci. Rep.">
        <title>Genomic signatures of local adaptation to the degree of environmental predictability in rotifers.</title>
        <authorList>
            <person name="Franch-Gras L."/>
            <person name="Hahn C."/>
            <person name="Garcia-Roger E.M."/>
            <person name="Carmona M.J."/>
            <person name="Serra M."/>
            <person name="Gomez A."/>
        </authorList>
    </citation>
    <scope>NUCLEOTIDE SEQUENCE [LARGE SCALE GENOMIC DNA]</scope>
    <source>
        <strain evidence="1">HYR1</strain>
    </source>
</reference>
<dbReference type="Proteomes" id="UP000276133">
    <property type="component" value="Unassembled WGS sequence"/>
</dbReference>
<organism evidence="1 2">
    <name type="scientific">Brachionus plicatilis</name>
    <name type="common">Marine rotifer</name>
    <name type="synonym">Brachionus muelleri</name>
    <dbReference type="NCBI Taxonomy" id="10195"/>
    <lineage>
        <taxon>Eukaryota</taxon>
        <taxon>Metazoa</taxon>
        <taxon>Spiralia</taxon>
        <taxon>Gnathifera</taxon>
        <taxon>Rotifera</taxon>
        <taxon>Eurotatoria</taxon>
        <taxon>Monogononta</taxon>
        <taxon>Pseudotrocha</taxon>
        <taxon>Ploima</taxon>
        <taxon>Brachionidae</taxon>
        <taxon>Brachionus</taxon>
    </lineage>
</organism>
<evidence type="ECO:0000313" key="1">
    <source>
        <dbReference type="EMBL" id="RNA37238.1"/>
    </source>
</evidence>
<evidence type="ECO:0000313" key="2">
    <source>
        <dbReference type="Proteomes" id="UP000276133"/>
    </source>
</evidence>
<comment type="caution">
    <text evidence="1">The sequence shown here is derived from an EMBL/GenBank/DDBJ whole genome shotgun (WGS) entry which is preliminary data.</text>
</comment>
<sequence>MIYLYRKYLYKFSNLFKKLKCSGKSPNFTGQSGENPVNRVNIPVKIRFAKNESYFGNRLNKRKTIHYLINCLQLH</sequence>
<gene>
    <name evidence="1" type="ORF">BpHYR1_027239</name>
</gene>
<name>A0A3M7SNY5_BRAPC</name>
<dbReference type="AlphaFoldDB" id="A0A3M7SNY5"/>
<proteinExistence type="predicted"/>
<accession>A0A3M7SNY5</accession>